<organism evidence="2 3">
    <name type="scientific">Burkholderia gladioli</name>
    <name type="common">Pseudomonas marginata</name>
    <name type="synonym">Phytomonas marginata</name>
    <dbReference type="NCBI Taxonomy" id="28095"/>
    <lineage>
        <taxon>Bacteria</taxon>
        <taxon>Pseudomonadati</taxon>
        <taxon>Pseudomonadota</taxon>
        <taxon>Betaproteobacteria</taxon>
        <taxon>Burkholderiales</taxon>
        <taxon>Burkholderiaceae</taxon>
        <taxon>Burkholderia</taxon>
    </lineage>
</organism>
<gene>
    <name evidence="2" type="ORF">DM48_4319</name>
</gene>
<evidence type="ECO:0000256" key="1">
    <source>
        <dbReference type="SAM" id="MobiDB-lite"/>
    </source>
</evidence>
<protein>
    <submittedName>
        <fullName evidence="2">Uncharacterized protein</fullName>
    </submittedName>
</protein>
<proteinExistence type="predicted"/>
<accession>A0AAW3F9A9</accession>
<sequence>MGIETIRAAAETDDPEDPGGRGETGTHGRDGAGAPIYLKVLKLCLFLLNCAYATRGGLPRC</sequence>
<name>A0AAW3F9A9_BURGA</name>
<dbReference type="EMBL" id="JPGG01000015">
    <property type="protein sequence ID" value="KGC18125.1"/>
    <property type="molecule type" value="Genomic_DNA"/>
</dbReference>
<comment type="caution">
    <text evidence="2">The sequence shown here is derived from an EMBL/GenBank/DDBJ whole genome shotgun (WGS) entry which is preliminary data.</text>
</comment>
<dbReference type="KEGG" id="bgo:BM43_1326"/>
<dbReference type="AlphaFoldDB" id="A0AAW3F9A9"/>
<feature type="compositionally biased region" description="Basic and acidic residues" evidence="1">
    <location>
        <begin position="18"/>
        <end position="30"/>
    </location>
</feature>
<evidence type="ECO:0000313" key="2">
    <source>
        <dbReference type="EMBL" id="KGC18125.1"/>
    </source>
</evidence>
<feature type="region of interest" description="Disordered" evidence="1">
    <location>
        <begin position="1"/>
        <end position="32"/>
    </location>
</feature>
<dbReference type="Proteomes" id="UP000029590">
    <property type="component" value="Unassembled WGS sequence"/>
</dbReference>
<reference evidence="2 3" key="1">
    <citation type="submission" date="2014-04" db="EMBL/GenBank/DDBJ databases">
        <authorList>
            <person name="Bishop-Lilly K.A."/>
            <person name="Broomall S.M."/>
            <person name="Chain P.S."/>
            <person name="Chertkov O."/>
            <person name="Coyne S.R."/>
            <person name="Daligault H.E."/>
            <person name="Davenport K.W."/>
            <person name="Erkkila T."/>
            <person name="Frey K.G."/>
            <person name="Gibbons H.S."/>
            <person name="Gu W."/>
            <person name="Jaissle J."/>
            <person name="Johnson S.L."/>
            <person name="Koroleva G.I."/>
            <person name="Ladner J.T."/>
            <person name="Lo C.-C."/>
            <person name="Minogue T.D."/>
            <person name="Munk C."/>
            <person name="Palacios G.F."/>
            <person name="Redden C.L."/>
            <person name="Rosenzweig C.N."/>
            <person name="Scholz M.B."/>
            <person name="Teshima H."/>
            <person name="Xu Y."/>
        </authorList>
    </citation>
    <scope>NUCLEOTIDE SEQUENCE [LARGE SCALE GENOMIC DNA]</scope>
    <source>
        <strain evidence="3">gladioli</strain>
    </source>
</reference>
<evidence type="ECO:0000313" key="3">
    <source>
        <dbReference type="Proteomes" id="UP000029590"/>
    </source>
</evidence>